<dbReference type="SMART" id="SM00354">
    <property type="entry name" value="HTH_LACI"/>
    <property type="match status" value="1"/>
</dbReference>
<gene>
    <name evidence="5" type="ORF">FPL14_04960</name>
</gene>
<dbReference type="InterPro" id="IPR000843">
    <property type="entry name" value="HTH_LacI"/>
</dbReference>
<dbReference type="InterPro" id="IPR046335">
    <property type="entry name" value="LacI/GalR-like_sensor"/>
</dbReference>
<dbReference type="AlphaFoldDB" id="A0A7G5BUJ1"/>
<dbReference type="InterPro" id="IPR010982">
    <property type="entry name" value="Lambda_DNA-bd_dom_sf"/>
</dbReference>
<dbReference type="Gene3D" id="3.40.50.2300">
    <property type="match status" value="2"/>
</dbReference>
<evidence type="ECO:0000256" key="2">
    <source>
        <dbReference type="ARBA" id="ARBA00023125"/>
    </source>
</evidence>
<dbReference type="Pfam" id="PF13377">
    <property type="entry name" value="Peripla_BP_3"/>
    <property type="match status" value="1"/>
</dbReference>
<dbReference type="SUPFAM" id="SSF47413">
    <property type="entry name" value="lambda repressor-like DNA-binding domains"/>
    <property type="match status" value="1"/>
</dbReference>
<evidence type="ECO:0000313" key="5">
    <source>
        <dbReference type="EMBL" id="QMV40625.1"/>
    </source>
</evidence>
<dbReference type="KEGG" id="cchl:FPL14_04960"/>
<dbReference type="PROSITE" id="PS50932">
    <property type="entry name" value="HTH_LACI_2"/>
    <property type="match status" value="1"/>
</dbReference>
<keyword evidence="1" id="KW-0805">Transcription regulation</keyword>
<dbReference type="PANTHER" id="PTHR30146">
    <property type="entry name" value="LACI-RELATED TRANSCRIPTIONAL REPRESSOR"/>
    <property type="match status" value="1"/>
</dbReference>
<evidence type="ECO:0000259" key="4">
    <source>
        <dbReference type="PROSITE" id="PS50932"/>
    </source>
</evidence>
<keyword evidence="2" id="KW-0238">DNA-binding</keyword>
<sequence length="341" mass="37938">MMKTTINDIAKAANVAKSTVSKVLNDAPTISEATKQKVRAIMKELQYTPSSIATQLARQSSMNIGFLMNFDRKDDFLNPFFYSLLGGAESVTFEHQYELTISNIYNRDNDFMNQYVYSKKLDGMLINPSVLDKDIVQELERLAFPFVIVGKPKEDYGCGVTWVDIDNNSGGSMAANHLLEQGYSRIAFLGSKPEDPISDSRLTGYRNVVSTLQGTADNNEYIRLGEANEAHGYRMMNELLDMELPPDSIICVNNFVAFGALKAALDRGVRVPEELGIVTFDNYPLAPYTTPAITALDIDTFNLGVLATKVLFDKIGQVELGRQFQAIKPELIVRESTLRQG</sequence>
<keyword evidence="3" id="KW-0804">Transcription</keyword>
<evidence type="ECO:0000256" key="1">
    <source>
        <dbReference type="ARBA" id="ARBA00023015"/>
    </source>
</evidence>
<proteinExistence type="predicted"/>
<name>A0A7G5BUJ1_9BACL</name>
<dbReference type="InterPro" id="IPR028082">
    <property type="entry name" value="Peripla_BP_I"/>
</dbReference>
<dbReference type="Gene3D" id="1.10.260.40">
    <property type="entry name" value="lambda repressor-like DNA-binding domains"/>
    <property type="match status" value="1"/>
</dbReference>
<reference evidence="5 6" key="1">
    <citation type="submission" date="2019-07" db="EMBL/GenBank/DDBJ databases">
        <authorList>
            <person name="Kim J.K."/>
            <person name="Cheong H.-M."/>
            <person name="Choi Y."/>
            <person name="Hwang K.J."/>
            <person name="Lee S."/>
            <person name="Choi C."/>
        </authorList>
    </citation>
    <scope>NUCLEOTIDE SEQUENCE [LARGE SCALE GENOMIC DNA]</scope>
    <source>
        <strain evidence="5 6">KS 22</strain>
    </source>
</reference>
<dbReference type="Proteomes" id="UP000515679">
    <property type="component" value="Chromosome"/>
</dbReference>
<dbReference type="Pfam" id="PF00356">
    <property type="entry name" value="LacI"/>
    <property type="match status" value="1"/>
</dbReference>
<dbReference type="GO" id="GO:0003700">
    <property type="term" value="F:DNA-binding transcription factor activity"/>
    <property type="evidence" value="ECO:0007669"/>
    <property type="project" value="TreeGrafter"/>
</dbReference>
<dbReference type="GO" id="GO:0000976">
    <property type="term" value="F:transcription cis-regulatory region binding"/>
    <property type="evidence" value="ECO:0007669"/>
    <property type="project" value="TreeGrafter"/>
</dbReference>
<organism evidence="5 6">
    <name type="scientific">Cohnella cholangitidis</name>
    <dbReference type="NCBI Taxonomy" id="2598458"/>
    <lineage>
        <taxon>Bacteria</taxon>
        <taxon>Bacillati</taxon>
        <taxon>Bacillota</taxon>
        <taxon>Bacilli</taxon>
        <taxon>Bacillales</taxon>
        <taxon>Paenibacillaceae</taxon>
        <taxon>Cohnella</taxon>
    </lineage>
</organism>
<accession>A0A7G5BUJ1</accession>
<keyword evidence="6" id="KW-1185">Reference proteome</keyword>
<dbReference type="CDD" id="cd01392">
    <property type="entry name" value="HTH_LacI"/>
    <property type="match status" value="1"/>
</dbReference>
<dbReference type="EMBL" id="CP041969">
    <property type="protein sequence ID" value="QMV40625.1"/>
    <property type="molecule type" value="Genomic_DNA"/>
</dbReference>
<dbReference type="SUPFAM" id="SSF53822">
    <property type="entry name" value="Periplasmic binding protein-like I"/>
    <property type="match status" value="1"/>
</dbReference>
<evidence type="ECO:0000256" key="3">
    <source>
        <dbReference type="ARBA" id="ARBA00023163"/>
    </source>
</evidence>
<dbReference type="PANTHER" id="PTHR30146:SF109">
    <property type="entry name" value="HTH-TYPE TRANSCRIPTIONAL REGULATOR GALS"/>
    <property type="match status" value="1"/>
</dbReference>
<feature type="domain" description="HTH lacI-type" evidence="4">
    <location>
        <begin position="4"/>
        <end position="58"/>
    </location>
</feature>
<protein>
    <submittedName>
        <fullName evidence="5">LacI family transcriptional regulator</fullName>
    </submittedName>
</protein>
<dbReference type="CDD" id="cd06267">
    <property type="entry name" value="PBP1_LacI_sugar_binding-like"/>
    <property type="match status" value="1"/>
</dbReference>
<evidence type="ECO:0000313" key="6">
    <source>
        <dbReference type="Proteomes" id="UP000515679"/>
    </source>
</evidence>